<feature type="transmembrane region" description="Helical" evidence="2">
    <location>
        <begin position="210"/>
        <end position="229"/>
    </location>
</feature>
<name>A0A5P8M962_9LACO</name>
<dbReference type="InterPro" id="IPR026870">
    <property type="entry name" value="Zinc_ribbon_dom"/>
</dbReference>
<feature type="transmembrane region" description="Helical" evidence="2">
    <location>
        <begin position="338"/>
        <end position="355"/>
    </location>
</feature>
<proteinExistence type="predicted"/>
<evidence type="ECO:0000256" key="1">
    <source>
        <dbReference type="SAM" id="MobiDB-lite"/>
    </source>
</evidence>
<evidence type="ECO:0000256" key="2">
    <source>
        <dbReference type="SAM" id="Phobius"/>
    </source>
</evidence>
<dbReference type="PANTHER" id="PTHR36844:SF1">
    <property type="entry name" value="PROTEASE PRSW"/>
    <property type="match status" value="1"/>
</dbReference>
<keyword evidence="4" id="KW-0645">Protease</keyword>
<evidence type="ECO:0000313" key="5">
    <source>
        <dbReference type="Proteomes" id="UP000326779"/>
    </source>
</evidence>
<feature type="transmembrane region" description="Helical" evidence="2">
    <location>
        <begin position="110"/>
        <end position="130"/>
    </location>
</feature>
<dbReference type="RefSeq" id="WP_152261562.1">
    <property type="nucleotide sequence ID" value="NZ_CP045143.1"/>
</dbReference>
<feature type="region of interest" description="Disordered" evidence="1">
    <location>
        <begin position="29"/>
        <end position="48"/>
    </location>
</feature>
<dbReference type="InterPro" id="IPR026898">
    <property type="entry name" value="PrsW"/>
</dbReference>
<dbReference type="PANTHER" id="PTHR36844">
    <property type="entry name" value="PROTEASE PRSW"/>
    <property type="match status" value="1"/>
</dbReference>
<keyword evidence="2" id="KW-0812">Transmembrane</keyword>
<accession>A0A5P8M962</accession>
<protein>
    <submittedName>
        <fullName evidence="4">PrsW family intramembrane metalloprotease</fullName>
    </submittedName>
</protein>
<dbReference type="Pfam" id="PF13240">
    <property type="entry name" value="Zn_Ribbon_1"/>
    <property type="match status" value="1"/>
</dbReference>
<reference evidence="4 5" key="1">
    <citation type="submission" date="2019-10" db="EMBL/GenBank/DDBJ databases">
        <title>The completed genome of Lactobacillus harbinensis M1.</title>
        <authorList>
            <person name="Zheng Y."/>
        </authorList>
    </citation>
    <scope>NUCLEOTIDE SEQUENCE [LARGE SCALE GENOMIC DNA]</scope>
    <source>
        <strain evidence="4 5">M1</strain>
    </source>
</reference>
<feature type="transmembrane region" description="Helical" evidence="2">
    <location>
        <begin position="272"/>
        <end position="296"/>
    </location>
</feature>
<dbReference type="GO" id="GO:0008237">
    <property type="term" value="F:metallopeptidase activity"/>
    <property type="evidence" value="ECO:0007669"/>
    <property type="project" value="UniProtKB-KW"/>
</dbReference>
<dbReference type="KEGG" id="lhb:D1010_16585"/>
<dbReference type="Pfam" id="PF13367">
    <property type="entry name" value="PrsW-protease"/>
    <property type="match status" value="1"/>
</dbReference>
<dbReference type="AlphaFoldDB" id="A0A5P8M962"/>
<dbReference type="Proteomes" id="UP000326779">
    <property type="component" value="Chromosome"/>
</dbReference>
<keyword evidence="4" id="KW-0378">Hydrolase</keyword>
<evidence type="ECO:0000259" key="3">
    <source>
        <dbReference type="Pfam" id="PF13240"/>
    </source>
</evidence>
<feature type="transmembrane region" description="Helical" evidence="2">
    <location>
        <begin position="136"/>
        <end position="158"/>
    </location>
</feature>
<feature type="compositionally biased region" description="Low complexity" evidence="1">
    <location>
        <begin position="35"/>
        <end position="48"/>
    </location>
</feature>
<keyword evidence="2" id="KW-1133">Transmembrane helix</keyword>
<dbReference type="GO" id="GO:0006508">
    <property type="term" value="P:proteolysis"/>
    <property type="evidence" value="ECO:0007669"/>
    <property type="project" value="UniProtKB-KW"/>
</dbReference>
<sequence>MKFCPNCGKPLKPGAKFCPNCGYRLHTSATPTPNTSQPSPVPTMSVPSTPSATDQFVTSSKAAAATMKLVFSQVFQKHSQAEAEEIFIAGTQRTTPALSAVKSDWGRPWLFARVFALFAISFCGLLFVAVSDNNALMIPGVILTGAFAVPLSALVFFFEMNAYKNISFYETLKVFVLGGVLSLLVTMFLYQFVSFSAQEQYYGTFTWGDTISIGIAEELGKVLVVAYFVKKSNYSYILNGMLIGAAIGAGFAAFETAGYIYNAGDQLLDVALLRAITAVGSHVVWTAITGAALVAVKRNAPLDGKTFFQGKFLGYLAAAIALHAVWDKATVILDSQLLTIITVTIVGWALLYNLMGEGLAEIQARKQGMQITSGGKA</sequence>
<feature type="transmembrane region" description="Helical" evidence="2">
    <location>
        <begin position="170"/>
        <end position="190"/>
    </location>
</feature>
<dbReference type="EMBL" id="CP045143">
    <property type="protein sequence ID" value="QFR24867.1"/>
    <property type="molecule type" value="Genomic_DNA"/>
</dbReference>
<feature type="domain" description="Zinc-ribbon" evidence="3">
    <location>
        <begin position="3"/>
        <end position="25"/>
    </location>
</feature>
<keyword evidence="2" id="KW-0472">Membrane</keyword>
<organism evidence="4 5">
    <name type="scientific">Schleiferilactobacillus harbinensis</name>
    <dbReference type="NCBI Taxonomy" id="304207"/>
    <lineage>
        <taxon>Bacteria</taxon>
        <taxon>Bacillati</taxon>
        <taxon>Bacillota</taxon>
        <taxon>Bacilli</taxon>
        <taxon>Lactobacillales</taxon>
        <taxon>Lactobacillaceae</taxon>
        <taxon>Schleiferilactobacillus</taxon>
    </lineage>
</organism>
<evidence type="ECO:0000313" key="4">
    <source>
        <dbReference type="EMBL" id="QFR24867.1"/>
    </source>
</evidence>
<feature type="transmembrane region" description="Helical" evidence="2">
    <location>
        <begin position="308"/>
        <end position="326"/>
    </location>
</feature>
<feature type="transmembrane region" description="Helical" evidence="2">
    <location>
        <begin position="236"/>
        <end position="260"/>
    </location>
</feature>
<keyword evidence="4" id="KW-0482">Metalloprotease</keyword>
<gene>
    <name evidence="4" type="ORF">D1010_16585</name>
</gene>